<dbReference type="PANTHER" id="PTHR34308:SF1">
    <property type="entry name" value="COBALAMIN BIOSYNTHESIS PROTEIN CBIB"/>
    <property type="match status" value="1"/>
</dbReference>
<sequence length="315" mass="34559">MDPTSLIPIIIIAVVIDLLIGELPLKIHPVVLMGKCIDMFKHLKNEHPTFNTKLSGAIFTLTLVLMFSGIFILLLYVFSFNSLLLILVSAILLSTTFSINLLLSSAANVKSDLNLDIVKARKSLSYLVSRDTSQLSHENIVSAVIETLTENITDSIVSPLFYTFIFGVVGGVAYRVVNTLDAMVGYKNPENIKIGWFPAKFDDFLNYIPARITGIFVTLAALLLGLDWRNAYRIMRRDARKTPSPNSGYSMAAAAGALGIKLEKIGSYELGDELNPLIPEKIGEAIVLTKLTTALFITFASIVFGILVTTIPIFI</sequence>
<comment type="similarity">
    <text evidence="4 11">Belongs to the CobD/CbiB family.</text>
</comment>
<dbReference type="AlphaFoldDB" id="A0A1D3L5F9"/>
<keyword evidence="10 11" id="KW-0472">Membrane</keyword>
<dbReference type="STRING" id="118062.MCBB_2325"/>
<feature type="transmembrane region" description="Helical" evidence="11">
    <location>
        <begin position="204"/>
        <end position="226"/>
    </location>
</feature>
<dbReference type="GO" id="GO:0005886">
    <property type="term" value="C:plasma membrane"/>
    <property type="evidence" value="ECO:0007669"/>
    <property type="project" value="UniProtKB-SubCell"/>
</dbReference>
<feature type="transmembrane region" description="Helical" evidence="11">
    <location>
        <begin position="83"/>
        <end position="103"/>
    </location>
</feature>
<feature type="transmembrane region" description="Helical" evidence="11">
    <location>
        <begin position="6"/>
        <end position="25"/>
    </location>
</feature>
<keyword evidence="13" id="KW-1185">Reference proteome</keyword>
<dbReference type="HAMAP" id="MF_00024">
    <property type="entry name" value="CobD_CbiB"/>
    <property type="match status" value="1"/>
</dbReference>
<comment type="subcellular location">
    <subcellularLocation>
        <location evidence="2 11">Cell membrane</location>
        <topology evidence="2 11">Multi-pass membrane protein</topology>
    </subcellularLocation>
</comment>
<keyword evidence="7 11" id="KW-0169">Cobalamin biosynthesis</keyword>
<keyword evidence="9 11" id="KW-1133">Transmembrane helix</keyword>
<evidence type="ECO:0000256" key="3">
    <source>
        <dbReference type="ARBA" id="ARBA00004953"/>
    </source>
</evidence>
<dbReference type="GO" id="GO:0009236">
    <property type="term" value="P:cobalamin biosynthetic process"/>
    <property type="evidence" value="ECO:0007669"/>
    <property type="project" value="UniProtKB-UniRule"/>
</dbReference>
<protein>
    <recommendedName>
        <fullName evidence="5 11">Probable cobalamin biosynthesis protein CobD</fullName>
    </recommendedName>
</protein>
<feature type="transmembrane region" description="Helical" evidence="11">
    <location>
        <begin position="160"/>
        <end position="177"/>
    </location>
</feature>
<dbReference type="EMBL" id="LT607756">
    <property type="protein sequence ID" value="SCG86863.1"/>
    <property type="molecule type" value="Genomic_DNA"/>
</dbReference>
<evidence type="ECO:0000256" key="6">
    <source>
        <dbReference type="ARBA" id="ARBA00022475"/>
    </source>
</evidence>
<dbReference type="NCBIfam" id="TIGR00380">
    <property type="entry name" value="cobal_cbiB"/>
    <property type="match status" value="1"/>
</dbReference>
<evidence type="ECO:0000256" key="5">
    <source>
        <dbReference type="ARBA" id="ARBA00016185"/>
    </source>
</evidence>
<comment type="pathway">
    <text evidence="3 11">Cofactor biosynthesis; adenosylcobalamin biosynthesis.</text>
</comment>
<evidence type="ECO:0000313" key="13">
    <source>
        <dbReference type="Proteomes" id="UP000094707"/>
    </source>
</evidence>
<keyword evidence="6 11" id="KW-1003">Cell membrane</keyword>
<keyword evidence="8 11" id="KW-0812">Transmembrane</keyword>
<feature type="transmembrane region" description="Helical" evidence="11">
    <location>
        <begin position="291"/>
        <end position="314"/>
    </location>
</feature>
<accession>A0A1D3L5F9</accession>
<dbReference type="RefSeq" id="WP_071907884.1">
    <property type="nucleotide sequence ID" value="NZ_LT607756.1"/>
</dbReference>
<dbReference type="Proteomes" id="UP000094707">
    <property type="component" value="Chromosome I"/>
</dbReference>
<evidence type="ECO:0000256" key="7">
    <source>
        <dbReference type="ARBA" id="ARBA00022573"/>
    </source>
</evidence>
<dbReference type="GO" id="GO:0015420">
    <property type="term" value="F:ABC-type vitamin B12 transporter activity"/>
    <property type="evidence" value="ECO:0007669"/>
    <property type="project" value="UniProtKB-UniRule"/>
</dbReference>
<dbReference type="Pfam" id="PF03186">
    <property type="entry name" value="CobD_Cbib"/>
    <property type="match status" value="1"/>
</dbReference>
<evidence type="ECO:0000256" key="1">
    <source>
        <dbReference type="ARBA" id="ARBA00003384"/>
    </source>
</evidence>
<feature type="transmembrane region" description="Helical" evidence="11">
    <location>
        <begin position="54"/>
        <end position="77"/>
    </location>
</feature>
<dbReference type="KEGG" id="mcub:MCBB_2325"/>
<dbReference type="GO" id="GO:0048472">
    <property type="term" value="F:threonine-phosphate decarboxylase activity"/>
    <property type="evidence" value="ECO:0007669"/>
    <property type="project" value="InterPro"/>
</dbReference>
<dbReference type="PATRIC" id="fig|129848.4.peg.2376"/>
<reference evidence="12 13" key="1">
    <citation type="submission" date="2016-08" db="EMBL/GenBank/DDBJ databases">
        <authorList>
            <person name="Seilhamer J.J."/>
        </authorList>
    </citation>
    <scope>NUCLEOTIDE SEQUENCE [LARGE SCALE GENOMIC DNA]</scope>
    <source>
        <strain evidence="12">Buetzberg</strain>
    </source>
</reference>
<evidence type="ECO:0000256" key="11">
    <source>
        <dbReference type="HAMAP-Rule" id="MF_00024"/>
    </source>
</evidence>
<dbReference type="GeneID" id="30413158"/>
<evidence type="ECO:0000256" key="2">
    <source>
        <dbReference type="ARBA" id="ARBA00004651"/>
    </source>
</evidence>
<organism evidence="12 13">
    <name type="scientific">Methanobacterium congolense</name>
    <dbReference type="NCBI Taxonomy" id="118062"/>
    <lineage>
        <taxon>Archaea</taxon>
        <taxon>Methanobacteriati</taxon>
        <taxon>Methanobacteriota</taxon>
        <taxon>Methanomada group</taxon>
        <taxon>Methanobacteria</taxon>
        <taxon>Methanobacteriales</taxon>
        <taxon>Methanobacteriaceae</taxon>
        <taxon>Methanobacterium</taxon>
    </lineage>
</organism>
<proteinExistence type="inferred from homology"/>
<dbReference type="NCBIfam" id="NF002281">
    <property type="entry name" value="PRK01209.2-5"/>
    <property type="match status" value="1"/>
</dbReference>
<evidence type="ECO:0000256" key="10">
    <source>
        <dbReference type="ARBA" id="ARBA00023136"/>
    </source>
</evidence>
<evidence type="ECO:0000256" key="4">
    <source>
        <dbReference type="ARBA" id="ARBA00006263"/>
    </source>
</evidence>
<dbReference type="UniPathway" id="UPA00148"/>
<evidence type="ECO:0000256" key="8">
    <source>
        <dbReference type="ARBA" id="ARBA00022692"/>
    </source>
</evidence>
<name>A0A1D3L5F9_9EURY</name>
<evidence type="ECO:0000256" key="9">
    <source>
        <dbReference type="ARBA" id="ARBA00022989"/>
    </source>
</evidence>
<dbReference type="PANTHER" id="PTHR34308">
    <property type="entry name" value="COBALAMIN BIOSYNTHESIS PROTEIN CBIB"/>
    <property type="match status" value="1"/>
</dbReference>
<dbReference type="OrthoDB" id="46105at2157"/>
<evidence type="ECO:0000313" key="12">
    <source>
        <dbReference type="EMBL" id="SCG86863.1"/>
    </source>
</evidence>
<dbReference type="InterPro" id="IPR004485">
    <property type="entry name" value="Cobalamin_biosynth_CobD/CbiB"/>
</dbReference>
<gene>
    <name evidence="11 12" type="primary">cobD</name>
    <name evidence="12" type="ORF">MCBB_2325</name>
</gene>
<comment type="function">
    <text evidence="1 11">Converts cobyric acid to cobinamide by the addition of aminopropanol on the F carboxylic group.</text>
</comment>